<organism evidence="3 4">
    <name type="scientific">Azonexus fungiphilus</name>
    <dbReference type="NCBI Taxonomy" id="146940"/>
    <lineage>
        <taxon>Bacteria</taxon>
        <taxon>Pseudomonadati</taxon>
        <taxon>Pseudomonadota</taxon>
        <taxon>Betaproteobacteria</taxon>
        <taxon>Rhodocyclales</taxon>
        <taxon>Azonexaceae</taxon>
        <taxon>Azonexus</taxon>
    </lineage>
</organism>
<sequence length="245" mass="27232">MSNDLQSAFQISMPNGGLDGHMLLILAIMVLAGILGGTANYFLAERNGEPAARDWLKYPVFGMVAALTVPLFLNMISSTLLEGARTKPIDFYVFGGFCLIYVVASRRLFENLAQRLLGQMEQVRRDVGQLRQKRDEAPVVVTPPRVEAEPAKPQEPDPREVLSYNDVEILRALAEERFVYGNLAGVCERTGLQRDFVSQRLTVMKALGVIETRINDKNVLHWFVSPRGKAVLDELVGAQGDKRTA</sequence>
<feature type="transmembrane region" description="Helical" evidence="1">
    <location>
        <begin position="89"/>
        <end position="109"/>
    </location>
</feature>
<reference evidence="3 4" key="1">
    <citation type="submission" date="2018-10" db="EMBL/GenBank/DDBJ databases">
        <title>Genomic Encyclopedia of Type Strains, Phase IV (KMG-IV): sequencing the most valuable type-strain genomes for metagenomic binning, comparative biology and taxonomic classification.</title>
        <authorList>
            <person name="Goeker M."/>
        </authorList>
    </citation>
    <scope>NUCLEOTIDE SEQUENCE [LARGE SCALE GENOMIC DNA]</scope>
    <source>
        <strain evidence="3 4">DSM 23841</strain>
    </source>
</reference>
<dbReference type="RefSeq" id="WP_121458006.1">
    <property type="nucleotide sequence ID" value="NZ_JAANMQ010000003.1"/>
</dbReference>
<proteinExistence type="predicted"/>
<dbReference type="OrthoDB" id="9178764at2"/>
<keyword evidence="4" id="KW-1185">Reference proteome</keyword>
<protein>
    <recommendedName>
        <fullName evidence="2">YEATS-Like-Associating Three TM domain-containing protein</fullName>
    </recommendedName>
</protein>
<comment type="caution">
    <text evidence="3">The sequence shown here is derived from an EMBL/GenBank/DDBJ whole genome shotgun (WGS) entry which is preliminary data.</text>
</comment>
<evidence type="ECO:0000259" key="2">
    <source>
        <dbReference type="Pfam" id="PF20303"/>
    </source>
</evidence>
<keyword evidence="1" id="KW-0812">Transmembrane</keyword>
<feature type="transmembrane region" description="Helical" evidence="1">
    <location>
        <begin position="20"/>
        <end position="43"/>
    </location>
</feature>
<dbReference type="Pfam" id="PF20303">
    <property type="entry name" value="YLATT"/>
    <property type="match status" value="1"/>
</dbReference>
<evidence type="ECO:0000313" key="4">
    <source>
        <dbReference type="Proteomes" id="UP000270626"/>
    </source>
</evidence>
<dbReference type="AlphaFoldDB" id="A0A495WA80"/>
<evidence type="ECO:0000313" key="3">
    <source>
        <dbReference type="EMBL" id="RKT58641.1"/>
    </source>
</evidence>
<dbReference type="Proteomes" id="UP000270626">
    <property type="component" value="Unassembled WGS sequence"/>
</dbReference>
<keyword evidence="1" id="KW-0472">Membrane</keyword>
<name>A0A495WA80_9RHOO</name>
<feature type="transmembrane region" description="Helical" evidence="1">
    <location>
        <begin position="55"/>
        <end position="77"/>
    </location>
</feature>
<dbReference type="InterPro" id="IPR046890">
    <property type="entry name" value="YLATT"/>
</dbReference>
<keyword evidence="1" id="KW-1133">Transmembrane helix</keyword>
<evidence type="ECO:0000256" key="1">
    <source>
        <dbReference type="SAM" id="Phobius"/>
    </source>
</evidence>
<feature type="domain" description="YEATS-Like-Associating Three TM" evidence="2">
    <location>
        <begin position="21"/>
        <end position="127"/>
    </location>
</feature>
<dbReference type="InterPro" id="IPR036390">
    <property type="entry name" value="WH_DNA-bd_sf"/>
</dbReference>
<dbReference type="EMBL" id="RBXP01000014">
    <property type="protein sequence ID" value="RKT58641.1"/>
    <property type="molecule type" value="Genomic_DNA"/>
</dbReference>
<accession>A0A495WA80</accession>
<gene>
    <name evidence="3" type="ORF">DFR40_1663</name>
</gene>
<dbReference type="SUPFAM" id="SSF46785">
    <property type="entry name" value="Winged helix' DNA-binding domain"/>
    <property type="match status" value="1"/>
</dbReference>